<dbReference type="Proteomes" id="UP000760494">
    <property type="component" value="Unassembled WGS sequence"/>
</dbReference>
<evidence type="ECO:0000313" key="2">
    <source>
        <dbReference type="Proteomes" id="UP000760494"/>
    </source>
</evidence>
<sequence>MGKTLGDGFVQWEADEYDTGALVYRVFKVYAALGVALWFLTWADDDEVISGFDTKPELDTAESALMDQLKLGDTYY</sequence>
<gene>
    <name evidence="1" type="ORF">C2S_8508</name>
</gene>
<organism evidence="1 2">
    <name type="scientific">Fusarium fujikuroi</name>
    <name type="common">Bakanae and foot rot disease fungus</name>
    <name type="synonym">Gibberella fujikuroi</name>
    <dbReference type="NCBI Taxonomy" id="5127"/>
    <lineage>
        <taxon>Eukaryota</taxon>
        <taxon>Fungi</taxon>
        <taxon>Dikarya</taxon>
        <taxon>Ascomycota</taxon>
        <taxon>Pezizomycotina</taxon>
        <taxon>Sordariomycetes</taxon>
        <taxon>Hypocreomycetidae</taxon>
        <taxon>Hypocreales</taxon>
        <taxon>Nectriaceae</taxon>
        <taxon>Fusarium</taxon>
        <taxon>Fusarium fujikuroi species complex</taxon>
    </lineage>
</organism>
<proteinExistence type="predicted"/>
<name>A0A9Q9RQI0_FUSFU</name>
<evidence type="ECO:0000313" key="1">
    <source>
        <dbReference type="EMBL" id="VTT72287.1"/>
    </source>
</evidence>
<dbReference type="EMBL" id="CABFJX010000335">
    <property type="protein sequence ID" value="VTT72287.1"/>
    <property type="molecule type" value="Genomic_DNA"/>
</dbReference>
<comment type="caution">
    <text evidence="1">The sequence shown here is derived from an EMBL/GenBank/DDBJ whole genome shotgun (WGS) entry which is preliminary data.</text>
</comment>
<accession>A0A9Q9RQI0</accession>
<reference evidence="1" key="1">
    <citation type="submission" date="2019-05" db="EMBL/GenBank/DDBJ databases">
        <authorList>
            <person name="Piombo E."/>
        </authorList>
    </citation>
    <scope>NUCLEOTIDE SEQUENCE</scope>
    <source>
        <strain evidence="1">C2S</strain>
    </source>
</reference>
<protein>
    <submittedName>
        <fullName evidence="1">Uncharacterized protein</fullName>
    </submittedName>
</protein>
<dbReference type="AlphaFoldDB" id="A0A9Q9RQI0"/>